<dbReference type="InterPro" id="IPR003711">
    <property type="entry name" value="CarD-like/TRCF_RID"/>
</dbReference>
<dbReference type="InterPro" id="IPR042215">
    <property type="entry name" value="CarD-like_C"/>
</dbReference>
<dbReference type="SMART" id="SM01058">
    <property type="entry name" value="CarD_TRCF"/>
    <property type="match status" value="1"/>
</dbReference>
<evidence type="ECO:0000313" key="3">
    <source>
        <dbReference type="Proteomes" id="UP000823910"/>
    </source>
</evidence>
<name>A0A9D2MZ51_9FIRM</name>
<protein>
    <submittedName>
        <fullName evidence="2">CarD family transcriptional regulator</fullName>
    </submittedName>
</protein>
<dbReference type="EMBL" id="DWWT01000002">
    <property type="protein sequence ID" value="HJC04646.1"/>
    <property type="molecule type" value="Genomic_DNA"/>
</dbReference>
<reference evidence="2" key="1">
    <citation type="journal article" date="2021" name="PeerJ">
        <title>Extensive microbial diversity within the chicken gut microbiome revealed by metagenomics and culture.</title>
        <authorList>
            <person name="Gilroy R."/>
            <person name="Ravi A."/>
            <person name="Getino M."/>
            <person name="Pursley I."/>
            <person name="Horton D.L."/>
            <person name="Alikhan N.F."/>
            <person name="Baker D."/>
            <person name="Gharbi K."/>
            <person name="Hall N."/>
            <person name="Watson M."/>
            <person name="Adriaenssens E.M."/>
            <person name="Foster-Nyarko E."/>
            <person name="Jarju S."/>
            <person name="Secka A."/>
            <person name="Antonio M."/>
            <person name="Oren A."/>
            <person name="Chaudhuri R.R."/>
            <person name="La Ragione R."/>
            <person name="Hildebrand F."/>
            <person name="Pallen M.J."/>
        </authorList>
    </citation>
    <scope>NUCLEOTIDE SEQUENCE</scope>
    <source>
        <strain evidence="2">CHK180-15479</strain>
    </source>
</reference>
<proteinExistence type="predicted"/>
<gene>
    <name evidence="2" type="ORF">H9704_00545</name>
</gene>
<dbReference type="AlphaFoldDB" id="A0A9D2MZ51"/>
<evidence type="ECO:0000259" key="1">
    <source>
        <dbReference type="SMART" id="SM01058"/>
    </source>
</evidence>
<reference evidence="2" key="2">
    <citation type="submission" date="2021-04" db="EMBL/GenBank/DDBJ databases">
        <authorList>
            <person name="Gilroy R."/>
        </authorList>
    </citation>
    <scope>NUCLEOTIDE SEQUENCE</scope>
    <source>
        <strain evidence="2">CHK180-15479</strain>
    </source>
</reference>
<dbReference type="Gene3D" id="1.20.58.1290">
    <property type="entry name" value="CarD-like, C-terminal domain"/>
    <property type="match status" value="1"/>
</dbReference>
<organism evidence="2 3">
    <name type="scientific">Candidatus Enterocloster excrementipullorum</name>
    <dbReference type="NCBI Taxonomy" id="2838559"/>
    <lineage>
        <taxon>Bacteria</taxon>
        <taxon>Bacillati</taxon>
        <taxon>Bacillota</taxon>
        <taxon>Clostridia</taxon>
        <taxon>Lachnospirales</taxon>
        <taxon>Lachnospiraceae</taxon>
        <taxon>Enterocloster</taxon>
    </lineage>
</organism>
<comment type="caution">
    <text evidence="2">The sequence shown here is derived from an EMBL/GenBank/DDBJ whole genome shotgun (WGS) entry which is preliminary data.</text>
</comment>
<dbReference type="Pfam" id="PF02559">
    <property type="entry name" value="CarD_TRCF_RID"/>
    <property type="match status" value="1"/>
</dbReference>
<sequence length="167" mass="19252">MYEKGQFIIYGVRGVCEVVDITTLDRPGGSEGKLYYVLRPYAQKASKIVTPVDSEKTVTRPLLSREEALELIDGIQEVPELEVPSDKQREERYKEALKTCDCRAWVGMIKTLYTRRRSRMAQGKKMTDLDERYFRSAEDNLCSELSVSLGMPREDVEAYIKERVSKK</sequence>
<accession>A0A9D2MZ51</accession>
<dbReference type="Proteomes" id="UP000823910">
    <property type="component" value="Unassembled WGS sequence"/>
</dbReference>
<dbReference type="Gene3D" id="2.40.10.170">
    <property type="match status" value="1"/>
</dbReference>
<feature type="domain" description="CarD-like/TRCF RNAP-interacting" evidence="1">
    <location>
        <begin position="1"/>
        <end position="113"/>
    </location>
</feature>
<evidence type="ECO:0000313" key="2">
    <source>
        <dbReference type="EMBL" id="HJC04646.1"/>
    </source>
</evidence>